<feature type="domain" description="Plastocyanin-like" evidence="2">
    <location>
        <begin position="472"/>
        <end position="610"/>
    </location>
</feature>
<proteinExistence type="inferred from homology"/>
<dbReference type="CDD" id="cd13844">
    <property type="entry name" value="CuRO_1_BOD_CotA_like"/>
    <property type="match status" value="1"/>
</dbReference>
<dbReference type="InterPro" id="IPR008972">
    <property type="entry name" value="Cupredoxin"/>
</dbReference>
<name>A0ABP0TP21_9BRYO</name>
<dbReference type="InterPro" id="IPR011706">
    <property type="entry name" value="Cu-oxidase_C"/>
</dbReference>
<dbReference type="Pfam" id="PF07731">
    <property type="entry name" value="Cu-oxidase_2"/>
    <property type="match status" value="1"/>
</dbReference>
<dbReference type="SUPFAM" id="SSF49503">
    <property type="entry name" value="Cupredoxins"/>
    <property type="match status" value="3"/>
</dbReference>
<keyword evidence="4" id="KW-1185">Reference proteome</keyword>
<evidence type="ECO:0000259" key="2">
    <source>
        <dbReference type="Pfam" id="PF07731"/>
    </source>
</evidence>
<dbReference type="Proteomes" id="UP001497512">
    <property type="component" value="Chromosome 13"/>
</dbReference>
<organism evidence="3 4">
    <name type="scientific">Sphagnum troendelagicum</name>
    <dbReference type="NCBI Taxonomy" id="128251"/>
    <lineage>
        <taxon>Eukaryota</taxon>
        <taxon>Viridiplantae</taxon>
        <taxon>Streptophyta</taxon>
        <taxon>Embryophyta</taxon>
        <taxon>Bryophyta</taxon>
        <taxon>Sphagnophytina</taxon>
        <taxon>Sphagnopsida</taxon>
        <taxon>Sphagnales</taxon>
        <taxon>Sphagnaceae</taxon>
        <taxon>Sphagnum</taxon>
    </lineage>
</organism>
<dbReference type="CDD" id="cd13868">
    <property type="entry name" value="CuRO_2_CotA_like"/>
    <property type="match status" value="1"/>
</dbReference>
<evidence type="ECO:0000256" key="1">
    <source>
        <dbReference type="ARBA" id="ARBA00010609"/>
    </source>
</evidence>
<gene>
    <name evidence="3" type="ORF">CSSPTR1EN2_LOCUS5869</name>
</gene>
<reference evidence="3" key="1">
    <citation type="submission" date="2024-02" db="EMBL/GenBank/DDBJ databases">
        <authorList>
            <consortium name="ELIXIR-Norway"/>
            <consortium name="Elixir Norway"/>
        </authorList>
    </citation>
    <scope>NUCLEOTIDE SEQUENCE</scope>
</reference>
<evidence type="ECO:0000313" key="4">
    <source>
        <dbReference type="Proteomes" id="UP001497512"/>
    </source>
</evidence>
<sequence>MMGPNHEFYNRRTRSTRFNAAVIMSTSWSCLDCLRLILVTSCLVAFCWELPSGVEAEDSFCQALTPSPTLTQFVDKLPIPYQIPVNTTEISIGAWKIKQKLHRDLPPTTLYAYGESQETARFPGPTFEATLDVKARIHWENHIPDNKHFLPVDTSINWAHPKHGGVPTVVHLHGAETESIYDGHPDAWWTPKGEHGYTYVTQHYSYPNSQRPALLWYHDHVVGITRLNVLAGLAGLYFVRSPKDKLTKLFPYGEYEIPFVLRDLQFWANGSINFPNIGDNATIHPTWCPEYFGDTILVNGKAWPYLEVYPRVYRLRLLNAANARFFNLSLSEPSLRFHKIGTDGGYLETKPQILKSLLVAPAERLDLLIDFSKLKPGDVVYVNNSAPAPFPDGTDSFSPPQTRSVLKFQVTAWPNSRQARGRPSNSDLRNALQYVESARTVQKIKYTNALHRYLRLQEFDDANGNPIVSLIENRTWRDPVVDFPREGAVEVWEWINTTPDAHPIHVHLIQFKVLNLQPFDENGYLNGSCNIEVGFSKPGTCFTGPPLPPKIYHTGFKDTAIVWPNFVTRYGIRFQTSDGRRFPFDPTLGPGYVFHCHILDHEDNDMMRPYKLIH</sequence>
<dbReference type="PANTHER" id="PTHR48267">
    <property type="entry name" value="CUPREDOXIN SUPERFAMILY PROTEIN"/>
    <property type="match status" value="1"/>
</dbReference>
<dbReference type="PANTHER" id="PTHR48267:SF1">
    <property type="entry name" value="BILIRUBIN OXIDASE"/>
    <property type="match status" value="1"/>
</dbReference>
<protein>
    <recommendedName>
        <fullName evidence="2">Plastocyanin-like domain-containing protein</fullName>
    </recommendedName>
</protein>
<dbReference type="EMBL" id="OZ019905">
    <property type="protein sequence ID" value="CAK9201362.1"/>
    <property type="molecule type" value="Genomic_DNA"/>
</dbReference>
<accession>A0ABP0TP21</accession>
<evidence type="ECO:0000313" key="3">
    <source>
        <dbReference type="EMBL" id="CAK9201362.1"/>
    </source>
</evidence>
<dbReference type="InterPro" id="IPR045087">
    <property type="entry name" value="Cu-oxidase_fam"/>
</dbReference>
<dbReference type="Gene3D" id="2.60.40.420">
    <property type="entry name" value="Cupredoxins - blue copper proteins"/>
    <property type="match status" value="3"/>
</dbReference>
<comment type="similarity">
    <text evidence="1">Belongs to the multicopper oxidase family.</text>
</comment>